<protein>
    <recommendedName>
        <fullName evidence="5">DNA repair protein RAD50</fullName>
    </recommendedName>
</protein>
<dbReference type="SUPFAM" id="SSF52540">
    <property type="entry name" value="P-loop containing nucleoside triphosphate hydrolases"/>
    <property type="match status" value="2"/>
</dbReference>
<keyword evidence="11 19" id="KW-0862">Zinc</keyword>
<keyword evidence="6" id="KW-0158">Chromosome</keyword>
<dbReference type="GO" id="GO:0003691">
    <property type="term" value="F:double-stranded telomeric DNA binding"/>
    <property type="evidence" value="ECO:0007669"/>
    <property type="project" value="TreeGrafter"/>
</dbReference>
<evidence type="ECO:0000256" key="4">
    <source>
        <dbReference type="ARBA" id="ARBA00009439"/>
    </source>
</evidence>
<evidence type="ECO:0000256" key="6">
    <source>
        <dbReference type="ARBA" id="ARBA00022454"/>
    </source>
</evidence>
<keyword evidence="22" id="KW-1185">Reference proteome</keyword>
<comment type="cofactor">
    <cofactor evidence="1">
        <name>Zn(2+)</name>
        <dbReference type="ChEBI" id="CHEBI:29105"/>
    </cofactor>
</comment>
<evidence type="ECO:0000313" key="23">
    <source>
        <dbReference type="RefSeq" id="XP_028042966.1"/>
    </source>
</evidence>
<evidence type="ECO:0000256" key="15">
    <source>
        <dbReference type="ARBA" id="ARBA00023204"/>
    </source>
</evidence>
<evidence type="ECO:0000256" key="18">
    <source>
        <dbReference type="ARBA" id="ARBA00049360"/>
    </source>
</evidence>
<dbReference type="InterPro" id="IPR013134">
    <property type="entry name" value="Zn_hook_RAD50"/>
</dbReference>
<feature type="coiled-coil region" evidence="20">
    <location>
        <begin position="591"/>
        <end position="632"/>
    </location>
</feature>
<sequence length="1304" mass="150891">MAGVKSLAIRGIRSFGPEDTDEQRILFDSPLTLILGQNGCGKTTIIECLRYAITGQMPPGSRNECFVHDAKVNRSTEVLGQVKLKIVNAKDKQLEVTRSMKVTALAKKKTKFQTLDSFLSTVDESGKTKDVSSRCADLDILMHEELGVSKAILNSVVFCHQEDSSWPLDEGKKVKERFDEIFDADKYSDCLDRLKKIRKDYAQNLKLLEQEVAHLTEKKQDLDKKKLNVVNTETNISQTEIKVTELTQELKPVNEKLSAIKTLENNLLSYETKREKIKMRLEQARTEEEKLKNNIKTLFEGALDELEQNIKNYATTVKAKQKELEDSYKKNTSFNKEEEKIANEKSSNEIEYNKFILLESQNQEKIDKRNEQIVETAKIAEIENITEVQTNEEAEKATKTILEKVESLKSDHKVQKSQADEEEKKAQGFVDECRVALSGHTQKINSKEGEINKKKKEITKIEKDITSANQSKDKLELIEKKLLAVEEEHKQAENELNIEECQQEINEDEKAVEQYEQEMDELSQKITKLQKQTAKLKEKEMIEENLKTKEKQLIVLKNKHKTALMELLGNVPEKDFAVTINKFECEVRNEVETLKKKLKEKQIEITTLEAERKHIRESLNERRSELTNAEDKIYKACGTQPYDVTLSKYTTTVEKLQDEQNVLQSSMFIINKYKGQLKDNSCCPLCNRGFENESEVTDLVTQLTTQVMNVPGKLEKVTEDLQRASAKKDEILSMKSLNEKITTLKDTEIPQLEKRIVDVDTQIKTLNETVEEITMSLIEPEQKMTTAKQIHGDMPMLDRYIQEIKTVTKKFEAVKEQCGDVDSEMTLDVATAKQVDFKQKISTLRNRVKTTQKKLNAHNKKLQTLYEKKTKAKEELLNTQKKVQDIVNLEESKKQLQSDCERLETELKELKEAITPLEVALKEKIDAKSEVVKRNRDLIEAGSAYIAKVEVAFNKVKSLDAEIQQHKKKNVPREMEKIQEANDKLMEKQKQIMTDRQVLTKKIDTLKDEIAKQEVYKRDLDDNLCLRKAQTDITNWQKQDDELNEKLNGINKEELNEKESLIIKQTKLFQQKAECTGALSELKKSLKGFRNELEKSLSKDIEKKFREKMYELHVTKAIDKDIREYAVALNKCLMEFHREKMENINMIIRELWRKIYRGNDIDYIEIKTEGNLTVESERRKYDYRVVQSKNGVEIDMRGRCSAGQKVLACLIIRLALAETFSSRFGILALDEPTTNLDQENIHSLCAALGEIVQERMMQKNFMFIIITHDKEFIESLGNIDKVTHYYEVSRNDNGKSRVKRIRFM</sequence>
<feature type="coiled-coil region" evidence="20">
    <location>
        <begin position="191"/>
        <end position="323"/>
    </location>
</feature>
<dbReference type="GO" id="GO:0000794">
    <property type="term" value="C:condensed nuclear chromosome"/>
    <property type="evidence" value="ECO:0007669"/>
    <property type="project" value="TreeGrafter"/>
</dbReference>
<evidence type="ECO:0000256" key="5">
    <source>
        <dbReference type="ARBA" id="ARBA00017893"/>
    </source>
</evidence>
<dbReference type="RefSeq" id="XP_028042966.1">
    <property type="nucleotide sequence ID" value="XM_028187165.1"/>
</dbReference>
<evidence type="ECO:0000256" key="10">
    <source>
        <dbReference type="ARBA" id="ARBA00022801"/>
    </source>
</evidence>
<feature type="coiled-coil region" evidence="20">
    <location>
        <begin position="391"/>
        <end position="559"/>
    </location>
</feature>
<evidence type="ECO:0000256" key="8">
    <source>
        <dbReference type="ARBA" id="ARBA00022741"/>
    </source>
</evidence>
<dbReference type="GO" id="GO:0006302">
    <property type="term" value="P:double-strand break repair"/>
    <property type="evidence" value="ECO:0007669"/>
    <property type="project" value="InterPro"/>
</dbReference>
<dbReference type="GO" id="GO:0070192">
    <property type="term" value="P:chromosome organization involved in meiotic cell cycle"/>
    <property type="evidence" value="ECO:0007669"/>
    <property type="project" value="TreeGrafter"/>
</dbReference>
<feature type="coiled-coil region" evidence="20">
    <location>
        <begin position="841"/>
        <end position="920"/>
    </location>
</feature>
<evidence type="ECO:0000256" key="1">
    <source>
        <dbReference type="ARBA" id="ARBA00001947"/>
    </source>
</evidence>
<feature type="binding site" evidence="19">
    <location>
        <position position="683"/>
    </location>
    <ligand>
        <name>Zn(2+)</name>
        <dbReference type="ChEBI" id="CHEBI:29105"/>
    </ligand>
</feature>
<evidence type="ECO:0000256" key="2">
    <source>
        <dbReference type="ARBA" id="ARBA00004123"/>
    </source>
</evidence>
<evidence type="ECO:0000313" key="22">
    <source>
        <dbReference type="Proteomes" id="UP000504629"/>
    </source>
</evidence>
<evidence type="ECO:0000256" key="14">
    <source>
        <dbReference type="ARBA" id="ARBA00023054"/>
    </source>
</evidence>
<dbReference type="PROSITE" id="PS51131">
    <property type="entry name" value="ZN_HOOK"/>
    <property type="match status" value="1"/>
</dbReference>
<dbReference type="GeneID" id="114252612"/>
<feature type="coiled-coil region" evidence="20">
    <location>
        <begin position="949"/>
        <end position="1053"/>
    </location>
</feature>
<dbReference type="GO" id="GO:0000722">
    <property type="term" value="P:telomere maintenance via recombination"/>
    <property type="evidence" value="ECO:0007669"/>
    <property type="project" value="TreeGrafter"/>
</dbReference>
<evidence type="ECO:0000256" key="7">
    <source>
        <dbReference type="ARBA" id="ARBA00022723"/>
    </source>
</evidence>
<dbReference type="CTD" id="10111"/>
<keyword evidence="7 19" id="KW-0479">Metal-binding</keyword>
<evidence type="ECO:0000256" key="20">
    <source>
        <dbReference type="SAM" id="Coils"/>
    </source>
</evidence>
<dbReference type="GO" id="GO:0051880">
    <property type="term" value="F:G-quadruplex DNA binding"/>
    <property type="evidence" value="ECO:0007669"/>
    <property type="project" value="TreeGrafter"/>
</dbReference>
<evidence type="ECO:0000256" key="11">
    <source>
        <dbReference type="ARBA" id="ARBA00022833"/>
    </source>
</evidence>
<organism evidence="22 23">
    <name type="scientific">Bombyx mandarina</name>
    <name type="common">Wild silk moth</name>
    <name type="synonym">Wild silkworm</name>
    <dbReference type="NCBI Taxonomy" id="7092"/>
    <lineage>
        <taxon>Eukaryota</taxon>
        <taxon>Metazoa</taxon>
        <taxon>Ecdysozoa</taxon>
        <taxon>Arthropoda</taxon>
        <taxon>Hexapoda</taxon>
        <taxon>Insecta</taxon>
        <taxon>Pterygota</taxon>
        <taxon>Neoptera</taxon>
        <taxon>Endopterygota</taxon>
        <taxon>Lepidoptera</taxon>
        <taxon>Glossata</taxon>
        <taxon>Ditrysia</taxon>
        <taxon>Bombycoidea</taxon>
        <taxon>Bombycidae</taxon>
        <taxon>Bombycinae</taxon>
        <taxon>Bombyx</taxon>
    </lineage>
</organism>
<evidence type="ECO:0000256" key="17">
    <source>
        <dbReference type="ARBA" id="ARBA00023254"/>
    </source>
</evidence>
<comment type="catalytic activity">
    <reaction evidence="18">
        <text>ATP + H2O = ADP + phosphate + H(+)</text>
        <dbReference type="Rhea" id="RHEA:13065"/>
        <dbReference type="ChEBI" id="CHEBI:15377"/>
        <dbReference type="ChEBI" id="CHEBI:15378"/>
        <dbReference type="ChEBI" id="CHEBI:30616"/>
        <dbReference type="ChEBI" id="CHEBI:43474"/>
        <dbReference type="ChEBI" id="CHEBI:456216"/>
    </reaction>
</comment>
<keyword evidence="16" id="KW-0539">Nucleus</keyword>
<dbReference type="FunFam" id="3.40.50.300:FF:000593">
    <property type="entry name" value="DNA repair protein RAD50"/>
    <property type="match status" value="1"/>
</dbReference>
<dbReference type="GO" id="GO:0016887">
    <property type="term" value="F:ATP hydrolysis activity"/>
    <property type="evidence" value="ECO:0007669"/>
    <property type="project" value="InterPro"/>
</dbReference>
<reference evidence="23" key="1">
    <citation type="submission" date="2025-08" db="UniProtKB">
        <authorList>
            <consortium name="RefSeq"/>
        </authorList>
    </citation>
    <scope>IDENTIFICATION</scope>
    <source>
        <tissue evidence="23">Silk gland</tissue>
    </source>
</reference>
<feature type="binding site" evidence="19">
    <location>
        <position position="686"/>
    </location>
    <ligand>
        <name>Zn(2+)</name>
        <dbReference type="ChEBI" id="CHEBI:29105"/>
    </ligand>
</feature>
<dbReference type="Pfam" id="PF13476">
    <property type="entry name" value="AAA_23"/>
    <property type="match status" value="1"/>
</dbReference>
<dbReference type="Proteomes" id="UP000504629">
    <property type="component" value="Unplaced"/>
</dbReference>
<evidence type="ECO:0000259" key="21">
    <source>
        <dbReference type="PROSITE" id="PS51131"/>
    </source>
</evidence>
<keyword evidence="13" id="KW-0460">Magnesium</keyword>
<dbReference type="GO" id="GO:0005524">
    <property type="term" value="F:ATP binding"/>
    <property type="evidence" value="ECO:0007669"/>
    <property type="project" value="UniProtKB-KW"/>
</dbReference>
<keyword evidence="15" id="KW-0234">DNA repair</keyword>
<name>A0A6J2KKU6_BOMMA</name>
<feature type="coiled-coil region" evidence="20">
    <location>
        <begin position="714"/>
        <end position="769"/>
    </location>
</feature>
<dbReference type="InterPro" id="IPR004584">
    <property type="entry name" value="Rad50_eukaryotes"/>
</dbReference>
<dbReference type="Gene3D" id="3.40.50.300">
    <property type="entry name" value="P-loop containing nucleotide triphosphate hydrolases"/>
    <property type="match status" value="2"/>
</dbReference>
<keyword evidence="14 20" id="KW-0175">Coiled coil</keyword>
<evidence type="ECO:0000256" key="19">
    <source>
        <dbReference type="PROSITE-ProRule" id="PRU00471"/>
    </source>
</evidence>
<dbReference type="Pfam" id="PF13558">
    <property type="entry name" value="SbcC_Walker_B"/>
    <property type="match status" value="1"/>
</dbReference>
<dbReference type="GO" id="GO:0043047">
    <property type="term" value="F:single-stranded telomeric DNA binding"/>
    <property type="evidence" value="ECO:0007669"/>
    <property type="project" value="TreeGrafter"/>
</dbReference>
<dbReference type="KEGG" id="bman:114252612"/>
<dbReference type="NCBIfam" id="TIGR00606">
    <property type="entry name" value="rad50"/>
    <property type="match status" value="1"/>
</dbReference>
<dbReference type="InterPro" id="IPR038729">
    <property type="entry name" value="Rad50/SbcC_AAA"/>
</dbReference>
<keyword evidence="17" id="KW-0469">Meiosis</keyword>
<dbReference type="GO" id="GO:0046872">
    <property type="term" value="F:metal ion binding"/>
    <property type="evidence" value="ECO:0007669"/>
    <property type="project" value="UniProtKB-UniRule"/>
</dbReference>
<dbReference type="GO" id="GO:0007004">
    <property type="term" value="P:telomere maintenance via telomerase"/>
    <property type="evidence" value="ECO:0007669"/>
    <property type="project" value="TreeGrafter"/>
</dbReference>
<keyword evidence="10" id="KW-0378">Hydrolase</keyword>
<feature type="domain" description="Zinc-hook" evidence="21">
    <location>
        <begin position="639"/>
        <end position="736"/>
    </location>
</feature>
<proteinExistence type="inferred from homology"/>
<gene>
    <name evidence="23" type="primary">LOC114252612</name>
</gene>
<accession>A0A6J2KKU6</accession>
<dbReference type="OrthoDB" id="18797at2759"/>
<keyword evidence="9" id="KW-0227">DNA damage</keyword>
<dbReference type="GO" id="GO:0030870">
    <property type="term" value="C:Mre11 complex"/>
    <property type="evidence" value="ECO:0007669"/>
    <property type="project" value="InterPro"/>
</dbReference>
<keyword evidence="8" id="KW-0547">Nucleotide-binding</keyword>
<keyword evidence="12" id="KW-0067">ATP-binding</keyword>
<evidence type="ECO:0000256" key="12">
    <source>
        <dbReference type="ARBA" id="ARBA00022840"/>
    </source>
</evidence>
<evidence type="ECO:0000256" key="3">
    <source>
        <dbReference type="ARBA" id="ARBA00004286"/>
    </source>
</evidence>
<comment type="subcellular location">
    <subcellularLocation>
        <location evidence="3">Chromosome</location>
    </subcellularLocation>
    <subcellularLocation>
        <location evidence="2">Nucleus</location>
    </subcellularLocation>
</comment>
<dbReference type="PANTHER" id="PTHR18867">
    <property type="entry name" value="RAD50"/>
    <property type="match status" value="1"/>
</dbReference>
<evidence type="ECO:0000256" key="9">
    <source>
        <dbReference type="ARBA" id="ARBA00022763"/>
    </source>
</evidence>
<evidence type="ECO:0000256" key="13">
    <source>
        <dbReference type="ARBA" id="ARBA00022842"/>
    </source>
</evidence>
<comment type="similarity">
    <text evidence="4">Belongs to the SMC family. RAD50 subfamily.</text>
</comment>
<evidence type="ECO:0000256" key="16">
    <source>
        <dbReference type="ARBA" id="ARBA00023242"/>
    </source>
</evidence>
<dbReference type="PANTHER" id="PTHR18867:SF12">
    <property type="entry name" value="DNA REPAIR PROTEIN RAD50"/>
    <property type="match status" value="1"/>
</dbReference>
<dbReference type="InterPro" id="IPR027417">
    <property type="entry name" value="P-loop_NTPase"/>
</dbReference>